<reference evidence="3 4" key="1">
    <citation type="journal article" date="2021" name="Elife">
        <title>Chloroplast acquisition without the gene transfer in kleptoplastic sea slugs, Plakobranchus ocellatus.</title>
        <authorList>
            <person name="Maeda T."/>
            <person name="Takahashi S."/>
            <person name="Yoshida T."/>
            <person name="Shimamura S."/>
            <person name="Takaki Y."/>
            <person name="Nagai Y."/>
            <person name="Toyoda A."/>
            <person name="Suzuki Y."/>
            <person name="Arimoto A."/>
            <person name="Ishii H."/>
            <person name="Satoh N."/>
            <person name="Nishiyama T."/>
            <person name="Hasebe M."/>
            <person name="Maruyama T."/>
            <person name="Minagawa J."/>
            <person name="Obokata J."/>
            <person name="Shigenobu S."/>
        </authorList>
    </citation>
    <scope>NUCLEOTIDE SEQUENCE [LARGE SCALE GENOMIC DNA]</scope>
</reference>
<evidence type="ECO:0000256" key="1">
    <source>
        <dbReference type="SAM" id="MobiDB-lite"/>
    </source>
</evidence>
<name>A0AAV4FNC2_9GAST</name>
<evidence type="ECO:0000313" key="4">
    <source>
        <dbReference type="Proteomes" id="UP000762676"/>
    </source>
</evidence>
<comment type="caution">
    <text evidence="3">The sequence shown here is derived from an EMBL/GenBank/DDBJ whole genome shotgun (WGS) entry which is preliminary data.</text>
</comment>
<keyword evidence="2" id="KW-0472">Membrane</keyword>
<keyword evidence="2" id="KW-1133">Transmembrane helix</keyword>
<accession>A0AAV4FNC2</accession>
<feature type="transmembrane region" description="Helical" evidence="2">
    <location>
        <begin position="45"/>
        <end position="66"/>
    </location>
</feature>
<feature type="compositionally biased region" description="Polar residues" evidence="1">
    <location>
        <begin position="22"/>
        <end position="40"/>
    </location>
</feature>
<feature type="region of interest" description="Disordered" evidence="1">
    <location>
        <begin position="1"/>
        <end position="40"/>
    </location>
</feature>
<organism evidence="3 4">
    <name type="scientific">Elysia marginata</name>
    <dbReference type="NCBI Taxonomy" id="1093978"/>
    <lineage>
        <taxon>Eukaryota</taxon>
        <taxon>Metazoa</taxon>
        <taxon>Spiralia</taxon>
        <taxon>Lophotrochozoa</taxon>
        <taxon>Mollusca</taxon>
        <taxon>Gastropoda</taxon>
        <taxon>Heterobranchia</taxon>
        <taxon>Euthyneura</taxon>
        <taxon>Panpulmonata</taxon>
        <taxon>Sacoglossa</taxon>
        <taxon>Placobranchoidea</taxon>
        <taxon>Plakobranchidae</taxon>
        <taxon>Elysia</taxon>
    </lineage>
</organism>
<dbReference type="AlphaFoldDB" id="A0AAV4FNC2"/>
<gene>
    <name evidence="3" type="ORF">ElyMa_002172200</name>
</gene>
<keyword evidence="4" id="KW-1185">Reference proteome</keyword>
<evidence type="ECO:0000256" key="2">
    <source>
        <dbReference type="SAM" id="Phobius"/>
    </source>
</evidence>
<dbReference type="Proteomes" id="UP000762676">
    <property type="component" value="Unassembled WGS sequence"/>
</dbReference>
<evidence type="ECO:0000313" key="3">
    <source>
        <dbReference type="EMBL" id="GFR74803.1"/>
    </source>
</evidence>
<proteinExistence type="predicted"/>
<protein>
    <submittedName>
        <fullName evidence="3">Uncharacterized protein</fullName>
    </submittedName>
</protein>
<dbReference type="EMBL" id="BMAT01004508">
    <property type="protein sequence ID" value="GFR74803.1"/>
    <property type="molecule type" value="Genomic_DNA"/>
</dbReference>
<keyword evidence="2" id="KW-0812">Transmembrane</keyword>
<sequence>MTSSITGDQNIEEEGRELSKNGLETSVEQRNSFANSSQSTLTKQAATGLVLLVAGLASFIIAVPVADQTAQSKGCPLPQGAGEVQVE</sequence>